<accession>A0ABW7QQR4</accession>
<dbReference type="RefSeq" id="WP_397713345.1">
    <property type="nucleotide sequence ID" value="NZ_JBIRGN010000003.1"/>
</dbReference>
<keyword evidence="3" id="KW-1185">Reference proteome</keyword>
<dbReference type="CDD" id="cd07043">
    <property type="entry name" value="STAS_anti-anti-sigma_factors"/>
    <property type="match status" value="1"/>
</dbReference>
<protein>
    <submittedName>
        <fullName evidence="2">STAS domain-containing protein</fullName>
    </submittedName>
</protein>
<comment type="caution">
    <text evidence="2">The sequence shown here is derived from an EMBL/GenBank/DDBJ whole genome shotgun (WGS) entry which is preliminary data.</text>
</comment>
<dbReference type="PROSITE" id="PS50801">
    <property type="entry name" value="STAS"/>
    <property type="match status" value="1"/>
</dbReference>
<dbReference type="Proteomes" id="UP001610818">
    <property type="component" value="Unassembled WGS sequence"/>
</dbReference>
<proteinExistence type="predicted"/>
<organism evidence="2 3">
    <name type="scientific">Streptomyces longisporoflavus</name>
    <dbReference type="NCBI Taxonomy" id="28044"/>
    <lineage>
        <taxon>Bacteria</taxon>
        <taxon>Bacillati</taxon>
        <taxon>Actinomycetota</taxon>
        <taxon>Actinomycetes</taxon>
        <taxon>Kitasatosporales</taxon>
        <taxon>Streptomycetaceae</taxon>
        <taxon>Streptomyces</taxon>
    </lineage>
</organism>
<evidence type="ECO:0000313" key="2">
    <source>
        <dbReference type="EMBL" id="MFH8547332.1"/>
    </source>
</evidence>
<dbReference type="Gene3D" id="3.30.750.24">
    <property type="entry name" value="STAS domain"/>
    <property type="match status" value="1"/>
</dbReference>
<feature type="domain" description="STAS" evidence="1">
    <location>
        <begin position="23"/>
        <end position="119"/>
    </location>
</feature>
<dbReference type="InterPro" id="IPR002645">
    <property type="entry name" value="STAS_dom"/>
</dbReference>
<name>A0ABW7QQR4_9ACTN</name>
<sequence length="120" mass="12729">MSPSSRDAFEEPLLVLAAEFHNPDAYVLTLRGTADATTSDQLEDAFTRAAGQDAPLIVDLGAMTFGDATLLGLLLNAYQDTRLILVGPLTATFQRRLSISGTEAIFTICPSLSRALASLA</sequence>
<evidence type="ECO:0000259" key="1">
    <source>
        <dbReference type="PROSITE" id="PS50801"/>
    </source>
</evidence>
<dbReference type="SUPFAM" id="SSF52091">
    <property type="entry name" value="SpoIIaa-like"/>
    <property type="match status" value="1"/>
</dbReference>
<evidence type="ECO:0000313" key="3">
    <source>
        <dbReference type="Proteomes" id="UP001610818"/>
    </source>
</evidence>
<dbReference type="InterPro" id="IPR036513">
    <property type="entry name" value="STAS_dom_sf"/>
</dbReference>
<dbReference type="EMBL" id="JBIRGQ010000003">
    <property type="protein sequence ID" value="MFH8547332.1"/>
    <property type="molecule type" value="Genomic_DNA"/>
</dbReference>
<reference evidence="2 3" key="1">
    <citation type="submission" date="2024-10" db="EMBL/GenBank/DDBJ databases">
        <title>The Natural Products Discovery Center: Release of the First 8490 Sequenced Strains for Exploring Actinobacteria Biosynthetic Diversity.</title>
        <authorList>
            <person name="Kalkreuter E."/>
            <person name="Kautsar S.A."/>
            <person name="Yang D."/>
            <person name="Bader C.D."/>
            <person name="Teijaro C.N."/>
            <person name="Fluegel L."/>
            <person name="Davis C.M."/>
            <person name="Simpson J.R."/>
            <person name="Lauterbach L."/>
            <person name="Steele A.D."/>
            <person name="Gui C."/>
            <person name="Meng S."/>
            <person name="Li G."/>
            <person name="Viehrig K."/>
            <person name="Ye F."/>
            <person name="Su P."/>
            <person name="Kiefer A.F."/>
            <person name="Nichols A."/>
            <person name="Cepeda A.J."/>
            <person name="Yan W."/>
            <person name="Fan B."/>
            <person name="Jiang Y."/>
            <person name="Adhikari A."/>
            <person name="Zheng C.-J."/>
            <person name="Schuster L."/>
            <person name="Cowan T.M."/>
            <person name="Smanski M.J."/>
            <person name="Chevrette M.G."/>
            <person name="De Carvalho L.P.S."/>
            <person name="Shen B."/>
        </authorList>
    </citation>
    <scope>NUCLEOTIDE SEQUENCE [LARGE SCALE GENOMIC DNA]</scope>
    <source>
        <strain evidence="2 3">NPDC017990</strain>
    </source>
</reference>
<gene>
    <name evidence="2" type="ORF">ACH4F9_20225</name>
</gene>
<dbReference type="Pfam" id="PF01740">
    <property type="entry name" value="STAS"/>
    <property type="match status" value="1"/>
</dbReference>